<keyword evidence="2 8" id="KW-0812">Transmembrane</keyword>
<reference evidence="11" key="2">
    <citation type="submission" date="2021-01" db="UniProtKB">
        <authorList>
            <consortium name="EnsemblMetazoa"/>
        </authorList>
    </citation>
    <scope>IDENTIFICATION</scope>
</reference>
<feature type="transmembrane region" description="Helical" evidence="8">
    <location>
        <begin position="283"/>
        <end position="306"/>
    </location>
</feature>
<evidence type="ECO:0000256" key="3">
    <source>
        <dbReference type="ARBA" id="ARBA00022729"/>
    </source>
</evidence>
<sequence length="644" mass="70975">MLIIQQPNVAVQVQSVPAEDIMRGIVLSLAGSSLSDLTKSNITINAPTQDDRNDIIAQVNIPPSLSGSPSNGSGEYVRVSFYVFSTPALFISKSLRTISADNEGFNRSANSPLISLSIGQGKVEALTEFINFTFTTLKSGYVNPICSFWDEEEEDWSQDGCVLVSGFASSDERYDEEGVRCACNHLTNFAVIMDIHRQEDSLIEAYNILTYIGCCISIFSLLVTLATYLWNKDLRTKQTNQIFICLCLTLLCLYTTFLIMISLDSTRDYREVQAGPCGFLTALVHYFVLSSIAWMGVEGYNTYLILVKIFNTYIQNFMIKAFLAAWGIPAFIVVLTGAIARGSYAHDDLCFLQFWAQIGGLLIPMAIILLINIVIFILVVRQLLRSANITGRVKREAKVERRETIERVQNAICILLLLGLTWVTGYLLLIPSFSQVAQPIFVVLNSFQGLFIFLLYCVRKPHIRKKWGLTCFDKLLKNGASTSSGVVSSTASSSLDGMVSKLRPGASGNYLLPTKADNPNPMCMFNPTYDISQIEEGATPPIHKDIQCFTEEQKRDTDRDATITDVVTVSLRPLKSSVRGDDVSSTTIADNDDFASTNNDAPVSLPKDAADGTMHNERSDDVASATSDQAVNLQMDATDVSKGN</sequence>
<dbReference type="RefSeq" id="XP_030849663.1">
    <property type="nucleotide sequence ID" value="XM_030993803.1"/>
</dbReference>
<evidence type="ECO:0000256" key="1">
    <source>
        <dbReference type="ARBA" id="ARBA00004141"/>
    </source>
</evidence>
<dbReference type="PROSITE" id="PS50261">
    <property type="entry name" value="G_PROTEIN_RECEP_F2_4"/>
    <property type="match status" value="1"/>
</dbReference>
<feature type="compositionally biased region" description="Basic and acidic residues" evidence="7">
    <location>
        <begin position="608"/>
        <end position="621"/>
    </location>
</feature>
<keyword evidence="3" id="KW-0732">Signal</keyword>
<dbReference type="GO" id="GO:0004930">
    <property type="term" value="F:G protein-coupled receptor activity"/>
    <property type="evidence" value="ECO:0007669"/>
    <property type="project" value="InterPro"/>
</dbReference>
<feature type="transmembrane region" description="Helical" evidence="8">
    <location>
        <begin position="411"/>
        <end position="430"/>
    </location>
</feature>
<reference evidence="12" key="1">
    <citation type="submission" date="2015-02" db="EMBL/GenBank/DDBJ databases">
        <title>Genome sequencing for Strongylocentrotus purpuratus.</title>
        <authorList>
            <person name="Murali S."/>
            <person name="Liu Y."/>
            <person name="Vee V."/>
            <person name="English A."/>
            <person name="Wang M."/>
            <person name="Skinner E."/>
            <person name="Han Y."/>
            <person name="Muzny D.M."/>
            <person name="Worley K.C."/>
            <person name="Gibbs R.A."/>
        </authorList>
    </citation>
    <scope>NUCLEOTIDE SEQUENCE</scope>
</reference>
<feature type="transmembrane region" description="Helical" evidence="8">
    <location>
        <begin position="436"/>
        <end position="458"/>
    </location>
</feature>
<protein>
    <submittedName>
        <fullName evidence="11">Uncharacterized protein</fullName>
    </submittedName>
</protein>
<dbReference type="SMART" id="SM00303">
    <property type="entry name" value="GPS"/>
    <property type="match status" value="1"/>
</dbReference>
<proteinExistence type="predicted"/>
<name>A0A7M7PCH9_STRPU</name>
<dbReference type="Gene3D" id="2.60.220.50">
    <property type="match status" value="1"/>
</dbReference>
<comment type="subcellular location">
    <subcellularLocation>
        <location evidence="1">Membrane</location>
        <topology evidence="1">Multi-pass membrane protein</topology>
    </subcellularLocation>
</comment>
<evidence type="ECO:0000256" key="5">
    <source>
        <dbReference type="ARBA" id="ARBA00023136"/>
    </source>
</evidence>
<dbReference type="InterPro" id="IPR017981">
    <property type="entry name" value="GPCR_2-like_7TM"/>
</dbReference>
<evidence type="ECO:0000256" key="4">
    <source>
        <dbReference type="ARBA" id="ARBA00022989"/>
    </source>
</evidence>
<keyword evidence="6" id="KW-1015">Disulfide bond</keyword>
<dbReference type="PROSITE" id="PS00650">
    <property type="entry name" value="G_PROTEIN_RECEP_F2_2"/>
    <property type="match status" value="1"/>
</dbReference>
<dbReference type="AlphaFoldDB" id="A0A7M7PCH9"/>
<dbReference type="PANTHER" id="PTHR45692:SF1">
    <property type="entry name" value="G-PROTEIN COUPLED RECEPTORS FAMILY 2 PROFILE 2 DOMAIN-CONTAINING PROTEIN"/>
    <property type="match status" value="1"/>
</dbReference>
<dbReference type="InterPro" id="IPR046338">
    <property type="entry name" value="GAIN_dom_sf"/>
</dbReference>
<dbReference type="GO" id="GO:0007166">
    <property type="term" value="P:cell surface receptor signaling pathway"/>
    <property type="evidence" value="ECO:0007669"/>
    <property type="project" value="InterPro"/>
</dbReference>
<evidence type="ECO:0000256" key="8">
    <source>
        <dbReference type="SAM" id="Phobius"/>
    </source>
</evidence>
<dbReference type="Gene3D" id="1.20.1070.10">
    <property type="entry name" value="Rhodopsin 7-helix transmembrane proteins"/>
    <property type="match status" value="1"/>
</dbReference>
<dbReference type="InterPro" id="IPR000203">
    <property type="entry name" value="GPS"/>
</dbReference>
<dbReference type="InterPro" id="IPR017983">
    <property type="entry name" value="GPCR_2_secretin-like_CS"/>
</dbReference>
<feature type="transmembrane region" description="Helical" evidence="8">
    <location>
        <begin position="318"/>
        <end position="340"/>
    </location>
</feature>
<feature type="compositionally biased region" description="Polar residues" evidence="7">
    <location>
        <begin position="583"/>
        <end position="601"/>
    </location>
</feature>
<accession>A0A7M7PCH9</accession>
<dbReference type="Proteomes" id="UP000007110">
    <property type="component" value="Unassembled WGS sequence"/>
</dbReference>
<dbReference type="KEGG" id="spu:115927660"/>
<dbReference type="GeneID" id="115927660"/>
<evidence type="ECO:0000256" key="7">
    <source>
        <dbReference type="SAM" id="MobiDB-lite"/>
    </source>
</evidence>
<dbReference type="CDD" id="cd15040">
    <property type="entry name" value="7tmB2_Adhesion"/>
    <property type="match status" value="1"/>
</dbReference>
<dbReference type="SUPFAM" id="SSF81321">
    <property type="entry name" value="Family A G protein-coupled receptor-like"/>
    <property type="match status" value="1"/>
</dbReference>
<dbReference type="Pfam" id="PF00002">
    <property type="entry name" value="7tm_2"/>
    <property type="match status" value="1"/>
</dbReference>
<evidence type="ECO:0000313" key="12">
    <source>
        <dbReference type="Proteomes" id="UP000007110"/>
    </source>
</evidence>
<dbReference type="InParanoid" id="A0A7M7PCH9"/>
<feature type="domain" description="G-protein coupled receptors family 2 profile 2" evidence="10">
    <location>
        <begin position="206"/>
        <end position="460"/>
    </location>
</feature>
<dbReference type="PANTHER" id="PTHR45692">
    <property type="entry name" value="G_PROTEIN_RECEP_F2_4 DOMAIN-CONTAINING PROTEIN"/>
    <property type="match status" value="1"/>
</dbReference>
<evidence type="ECO:0000259" key="10">
    <source>
        <dbReference type="PROSITE" id="PS50261"/>
    </source>
</evidence>
<feature type="region of interest" description="Disordered" evidence="7">
    <location>
        <begin position="577"/>
        <end position="644"/>
    </location>
</feature>
<dbReference type="Pfam" id="PF01825">
    <property type="entry name" value="GPS"/>
    <property type="match status" value="1"/>
</dbReference>
<evidence type="ECO:0000313" key="11">
    <source>
        <dbReference type="EnsemblMetazoa" id="XP_030849663"/>
    </source>
</evidence>
<evidence type="ECO:0000259" key="9">
    <source>
        <dbReference type="PROSITE" id="PS50221"/>
    </source>
</evidence>
<evidence type="ECO:0000256" key="6">
    <source>
        <dbReference type="ARBA" id="ARBA00023157"/>
    </source>
</evidence>
<keyword evidence="4 8" id="KW-1133">Transmembrane helix</keyword>
<dbReference type="PRINTS" id="PR00249">
    <property type="entry name" value="GPCRSECRETIN"/>
</dbReference>
<keyword evidence="12" id="KW-1185">Reference proteome</keyword>
<feature type="domain" description="GAIN-B" evidence="9">
    <location>
        <begin position="33"/>
        <end position="199"/>
    </location>
</feature>
<dbReference type="PROSITE" id="PS50221">
    <property type="entry name" value="GAIN_B"/>
    <property type="match status" value="1"/>
</dbReference>
<feature type="transmembrane region" description="Helical" evidence="8">
    <location>
        <begin position="242"/>
        <end position="263"/>
    </location>
</feature>
<dbReference type="InterPro" id="IPR000832">
    <property type="entry name" value="GPCR_2_secretin-like"/>
</dbReference>
<dbReference type="EnsemblMetazoa" id="XM_030993803">
    <property type="protein sequence ID" value="XP_030849663"/>
    <property type="gene ID" value="LOC115927660"/>
</dbReference>
<feature type="transmembrane region" description="Helical" evidence="8">
    <location>
        <begin position="352"/>
        <end position="380"/>
    </location>
</feature>
<dbReference type="GO" id="GO:0016020">
    <property type="term" value="C:membrane"/>
    <property type="evidence" value="ECO:0007669"/>
    <property type="project" value="UniProtKB-SubCell"/>
</dbReference>
<dbReference type="InterPro" id="IPR057244">
    <property type="entry name" value="GAIN_B"/>
</dbReference>
<feature type="transmembrane region" description="Helical" evidence="8">
    <location>
        <begin position="208"/>
        <end position="230"/>
    </location>
</feature>
<keyword evidence="5 8" id="KW-0472">Membrane</keyword>
<evidence type="ECO:0000256" key="2">
    <source>
        <dbReference type="ARBA" id="ARBA00022692"/>
    </source>
</evidence>
<organism evidence="11 12">
    <name type="scientific">Strongylocentrotus purpuratus</name>
    <name type="common">Purple sea urchin</name>
    <dbReference type="NCBI Taxonomy" id="7668"/>
    <lineage>
        <taxon>Eukaryota</taxon>
        <taxon>Metazoa</taxon>
        <taxon>Echinodermata</taxon>
        <taxon>Eleutherozoa</taxon>
        <taxon>Echinozoa</taxon>
        <taxon>Echinoidea</taxon>
        <taxon>Euechinoidea</taxon>
        <taxon>Echinacea</taxon>
        <taxon>Camarodonta</taxon>
        <taxon>Echinidea</taxon>
        <taxon>Strongylocentrotidae</taxon>
        <taxon>Strongylocentrotus</taxon>
    </lineage>
</organism>